<dbReference type="Proteomes" id="UP001157502">
    <property type="component" value="Chromosome 4"/>
</dbReference>
<proteinExistence type="predicted"/>
<keyword evidence="2" id="KW-1185">Reference proteome</keyword>
<protein>
    <submittedName>
        <fullName evidence="1">Uncharacterized protein</fullName>
    </submittedName>
</protein>
<organism evidence="1 2">
    <name type="scientific">Dallia pectoralis</name>
    <name type="common">Alaska blackfish</name>
    <dbReference type="NCBI Taxonomy" id="75939"/>
    <lineage>
        <taxon>Eukaryota</taxon>
        <taxon>Metazoa</taxon>
        <taxon>Chordata</taxon>
        <taxon>Craniata</taxon>
        <taxon>Vertebrata</taxon>
        <taxon>Euteleostomi</taxon>
        <taxon>Actinopterygii</taxon>
        <taxon>Neopterygii</taxon>
        <taxon>Teleostei</taxon>
        <taxon>Protacanthopterygii</taxon>
        <taxon>Esociformes</taxon>
        <taxon>Umbridae</taxon>
        <taxon>Dallia</taxon>
    </lineage>
</organism>
<accession>A0ACC2HAK0</accession>
<comment type="caution">
    <text evidence="1">The sequence shown here is derived from an EMBL/GenBank/DDBJ whole genome shotgun (WGS) entry which is preliminary data.</text>
</comment>
<gene>
    <name evidence="1" type="ORF">DPEC_G00046070</name>
</gene>
<dbReference type="EMBL" id="CM055731">
    <property type="protein sequence ID" value="KAJ8012745.1"/>
    <property type="molecule type" value="Genomic_DNA"/>
</dbReference>
<sequence length="199" mass="21298">MLTLFASSVKVLPISLGLCGSKRDGLGRAGLVGVGQLEAQALQRQRESLSSPPRPPQVSDSPPQGPPSETPSIHKQRSHFTRHKGNICFPSIFIRASLQPLLAGLQTVVLQALHVAVHTGAHVTPAAFSLAVQFNQVDDMQHDTPLGGGPAPLLIGVPGGSRRCVNRGAPAHLSRTHLKLGNFHCLFRRFGGNCFFRED</sequence>
<evidence type="ECO:0000313" key="1">
    <source>
        <dbReference type="EMBL" id="KAJ8012745.1"/>
    </source>
</evidence>
<name>A0ACC2HAK0_DALPE</name>
<evidence type="ECO:0000313" key="2">
    <source>
        <dbReference type="Proteomes" id="UP001157502"/>
    </source>
</evidence>
<reference evidence="1" key="1">
    <citation type="submission" date="2021-05" db="EMBL/GenBank/DDBJ databases">
        <authorList>
            <person name="Pan Q."/>
            <person name="Jouanno E."/>
            <person name="Zahm M."/>
            <person name="Klopp C."/>
            <person name="Cabau C."/>
            <person name="Louis A."/>
            <person name="Berthelot C."/>
            <person name="Parey E."/>
            <person name="Roest Crollius H."/>
            <person name="Montfort J."/>
            <person name="Robinson-Rechavi M."/>
            <person name="Bouchez O."/>
            <person name="Lampietro C."/>
            <person name="Lopez Roques C."/>
            <person name="Donnadieu C."/>
            <person name="Postlethwait J."/>
            <person name="Bobe J."/>
            <person name="Dillon D."/>
            <person name="Chandos A."/>
            <person name="von Hippel F."/>
            <person name="Guiguen Y."/>
        </authorList>
    </citation>
    <scope>NUCLEOTIDE SEQUENCE</scope>
    <source>
        <strain evidence="1">YG-Jan2019</strain>
    </source>
</reference>